<evidence type="ECO:0000313" key="11">
    <source>
        <dbReference type="EMBL" id="MCR2043248.1"/>
    </source>
</evidence>
<dbReference type="GO" id="GO:0015833">
    <property type="term" value="P:peptide transport"/>
    <property type="evidence" value="ECO:0007669"/>
    <property type="project" value="InterPro"/>
</dbReference>
<dbReference type="Pfam" id="PF00005">
    <property type="entry name" value="ABC_tran"/>
    <property type="match status" value="1"/>
</dbReference>
<dbReference type="InterPro" id="IPR003593">
    <property type="entry name" value="AAA+_ATPase"/>
</dbReference>
<keyword evidence="8" id="KW-1278">Translocase</keyword>
<dbReference type="PROSITE" id="PS50893">
    <property type="entry name" value="ABC_TRANSPORTER_2"/>
    <property type="match status" value="1"/>
</dbReference>
<dbReference type="AlphaFoldDB" id="A0A9X2MFV3"/>
<dbReference type="RefSeq" id="WP_257490209.1">
    <property type="nucleotide sequence ID" value="NZ_JANJZL010000002.1"/>
</dbReference>
<dbReference type="InterPro" id="IPR003439">
    <property type="entry name" value="ABC_transporter-like_ATP-bd"/>
</dbReference>
<keyword evidence="4" id="KW-1003">Cell membrane</keyword>
<dbReference type="SUPFAM" id="SSF52540">
    <property type="entry name" value="P-loop containing nucleoside triphosphate hydrolases"/>
    <property type="match status" value="1"/>
</dbReference>
<evidence type="ECO:0000259" key="10">
    <source>
        <dbReference type="PROSITE" id="PS50893"/>
    </source>
</evidence>
<evidence type="ECO:0000256" key="4">
    <source>
        <dbReference type="ARBA" id="ARBA00022475"/>
    </source>
</evidence>
<evidence type="ECO:0000256" key="7">
    <source>
        <dbReference type="ARBA" id="ARBA00022840"/>
    </source>
</evidence>
<evidence type="ECO:0000256" key="2">
    <source>
        <dbReference type="ARBA" id="ARBA00005417"/>
    </source>
</evidence>
<evidence type="ECO:0000256" key="9">
    <source>
        <dbReference type="ARBA" id="ARBA00023136"/>
    </source>
</evidence>
<keyword evidence="6" id="KW-0547">Nucleotide-binding</keyword>
<keyword evidence="12" id="KW-1185">Reference proteome</keyword>
<dbReference type="Pfam" id="PF08352">
    <property type="entry name" value="oligo_HPY"/>
    <property type="match status" value="1"/>
</dbReference>
<comment type="similarity">
    <text evidence="2">Belongs to the ABC transporter superfamily.</text>
</comment>
<protein>
    <submittedName>
        <fullName evidence="11">ABC transporter ATP-binding protein</fullName>
    </submittedName>
</protein>
<keyword evidence="7 11" id="KW-0067">ATP-binding</keyword>
<comment type="subcellular location">
    <subcellularLocation>
        <location evidence="1">Cell membrane</location>
        <topology evidence="1">Peripheral membrane protein</topology>
    </subcellularLocation>
</comment>
<dbReference type="InterPro" id="IPR017871">
    <property type="entry name" value="ABC_transporter-like_CS"/>
</dbReference>
<dbReference type="InterPro" id="IPR050388">
    <property type="entry name" value="ABC_Ni/Peptide_Import"/>
</dbReference>
<evidence type="ECO:0000313" key="12">
    <source>
        <dbReference type="Proteomes" id="UP001142078"/>
    </source>
</evidence>
<evidence type="ECO:0000256" key="5">
    <source>
        <dbReference type="ARBA" id="ARBA00022519"/>
    </source>
</evidence>
<dbReference type="PANTHER" id="PTHR43297:SF14">
    <property type="entry name" value="ATPASE AAA-TYPE CORE DOMAIN-CONTAINING PROTEIN"/>
    <property type="match status" value="1"/>
</dbReference>
<keyword evidence="9" id="KW-0472">Membrane</keyword>
<dbReference type="NCBIfam" id="TIGR01727">
    <property type="entry name" value="oligo_HPY"/>
    <property type="match status" value="1"/>
</dbReference>
<keyword evidence="5" id="KW-0997">Cell inner membrane</keyword>
<dbReference type="SMART" id="SM00382">
    <property type="entry name" value="AAA"/>
    <property type="match status" value="1"/>
</dbReference>
<dbReference type="InterPro" id="IPR013563">
    <property type="entry name" value="Oligopep_ABC_C"/>
</dbReference>
<dbReference type="InterPro" id="IPR027417">
    <property type="entry name" value="P-loop_NTPase"/>
</dbReference>
<keyword evidence="3" id="KW-0813">Transport</keyword>
<dbReference type="Proteomes" id="UP001142078">
    <property type="component" value="Unassembled WGS sequence"/>
</dbReference>
<sequence>MEKILDIKDLKTYFYIDDKVVHAVDGVSFSINMGEIVSIIGESGSGKSVTAYSIMGIIPKPYGKIKSGMILFKGEDLLQKSEKELTKIRGNKISIVYQEPMNSLNPRLKIGYQLMECLMIHKKMKRKEARKNAIEMLKIVNIPDPEKRYNSYPYELSGGMIQKVMIAMALICKPDLLILDEATTALDVTTQAEILSLVEELKQKYNMSILLITHDLGIVNQIADRVIVMYGGKVLESLPINEITKEVLHPYTIGLMKCIPKIEEKKDVLYSIKGYIPDLNSRFELCPFHERCEKKVEICDNYMPKLVEIKKDHLVRCLLYSEEVEKNYGNASN</sequence>
<organism evidence="11 12">
    <name type="scientific">Anaerosalibacter massiliensis</name>
    <dbReference type="NCBI Taxonomy" id="1347392"/>
    <lineage>
        <taxon>Bacteria</taxon>
        <taxon>Bacillati</taxon>
        <taxon>Bacillota</taxon>
        <taxon>Tissierellia</taxon>
        <taxon>Tissierellales</taxon>
        <taxon>Sporanaerobacteraceae</taxon>
        <taxon>Anaerosalibacter</taxon>
    </lineage>
</organism>
<comment type="caution">
    <text evidence="11">The sequence shown here is derived from an EMBL/GenBank/DDBJ whole genome shotgun (WGS) entry which is preliminary data.</text>
</comment>
<dbReference type="Gene3D" id="3.40.50.300">
    <property type="entry name" value="P-loop containing nucleotide triphosphate hydrolases"/>
    <property type="match status" value="1"/>
</dbReference>
<evidence type="ECO:0000256" key="6">
    <source>
        <dbReference type="ARBA" id="ARBA00022741"/>
    </source>
</evidence>
<dbReference type="PANTHER" id="PTHR43297">
    <property type="entry name" value="OLIGOPEPTIDE TRANSPORT ATP-BINDING PROTEIN APPD"/>
    <property type="match status" value="1"/>
</dbReference>
<proteinExistence type="inferred from homology"/>
<dbReference type="GO" id="GO:0005886">
    <property type="term" value="C:plasma membrane"/>
    <property type="evidence" value="ECO:0007669"/>
    <property type="project" value="UniProtKB-SubCell"/>
</dbReference>
<gene>
    <name evidence="11" type="ORF">NSA23_03855</name>
</gene>
<reference evidence="11" key="1">
    <citation type="submission" date="2022-07" db="EMBL/GenBank/DDBJ databases">
        <title>Enhanced cultured diversity of the mouse gut microbiota enables custom-made synthetic communities.</title>
        <authorList>
            <person name="Afrizal A."/>
        </authorList>
    </citation>
    <scope>NUCLEOTIDE SEQUENCE</scope>
    <source>
        <strain evidence="11">DSM 29482</strain>
    </source>
</reference>
<evidence type="ECO:0000256" key="8">
    <source>
        <dbReference type="ARBA" id="ARBA00022967"/>
    </source>
</evidence>
<dbReference type="GO" id="GO:0005524">
    <property type="term" value="F:ATP binding"/>
    <property type="evidence" value="ECO:0007669"/>
    <property type="project" value="UniProtKB-KW"/>
</dbReference>
<dbReference type="PROSITE" id="PS00211">
    <property type="entry name" value="ABC_TRANSPORTER_1"/>
    <property type="match status" value="1"/>
</dbReference>
<evidence type="ECO:0000256" key="1">
    <source>
        <dbReference type="ARBA" id="ARBA00004202"/>
    </source>
</evidence>
<evidence type="ECO:0000256" key="3">
    <source>
        <dbReference type="ARBA" id="ARBA00022448"/>
    </source>
</evidence>
<dbReference type="CDD" id="cd03257">
    <property type="entry name" value="ABC_NikE_OppD_transporters"/>
    <property type="match status" value="1"/>
</dbReference>
<feature type="domain" description="ABC transporter" evidence="10">
    <location>
        <begin position="5"/>
        <end position="256"/>
    </location>
</feature>
<name>A0A9X2MFV3_9FIRM</name>
<dbReference type="EMBL" id="JANJZL010000002">
    <property type="protein sequence ID" value="MCR2043248.1"/>
    <property type="molecule type" value="Genomic_DNA"/>
</dbReference>
<dbReference type="GO" id="GO:0016887">
    <property type="term" value="F:ATP hydrolysis activity"/>
    <property type="evidence" value="ECO:0007669"/>
    <property type="project" value="InterPro"/>
</dbReference>
<accession>A0A9X2MFV3</accession>
<dbReference type="FunFam" id="3.40.50.300:FF:000016">
    <property type="entry name" value="Oligopeptide ABC transporter ATP-binding component"/>
    <property type="match status" value="1"/>
</dbReference>